<feature type="compositionally biased region" description="Basic and acidic residues" evidence="4">
    <location>
        <begin position="218"/>
        <end position="227"/>
    </location>
</feature>
<evidence type="ECO:0000313" key="5">
    <source>
        <dbReference type="EMBL" id="CAH1788053.1"/>
    </source>
</evidence>
<dbReference type="Gene3D" id="2.20.70.10">
    <property type="match status" value="1"/>
</dbReference>
<dbReference type="PANTHER" id="PTHR15911">
    <property type="entry name" value="WW DOMAIN-CONTAINING ADAPTER PROTEIN WITH COILED-COIL"/>
    <property type="match status" value="1"/>
</dbReference>
<dbReference type="GO" id="GO:1904263">
    <property type="term" value="P:positive regulation of TORC1 signaling"/>
    <property type="evidence" value="ECO:0007669"/>
    <property type="project" value="TreeGrafter"/>
</dbReference>
<feature type="compositionally biased region" description="Basic and acidic residues" evidence="4">
    <location>
        <begin position="77"/>
        <end position="89"/>
    </location>
</feature>
<dbReference type="InterPro" id="IPR001202">
    <property type="entry name" value="WW_dom"/>
</dbReference>
<organism evidence="5 6">
    <name type="scientific">Owenia fusiformis</name>
    <name type="common">Polychaete worm</name>
    <dbReference type="NCBI Taxonomy" id="6347"/>
    <lineage>
        <taxon>Eukaryota</taxon>
        <taxon>Metazoa</taxon>
        <taxon>Spiralia</taxon>
        <taxon>Lophotrochozoa</taxon>
        <taxon>Annelida</taxon>
        <taxon>Polychaeta</taxon>
        <taxon>Sedentaria</taxon>
        <taxon>Canalipalpata</taxon>
        <taxon>Sabellida</taxon>
        <taxon>Oweniida</taxon>
        <taxon>Oweniidae</taxon>
        <taxon>Owenia</taxon>
    </lineage>
</organism>
<dbReference type="Pfam" id="PF00397">
    <property type="entry name" value="WW"/>
    <property type="match status" value="1"/>
</dbReference>
<evidence type="ECO:0000256" key="1">
    <source>
        <dbReference type="ARBA" id="ARBA00004123"/>
    </source>
</evidence>
<dbReference type="GO" id="GO:0005634">
    <property type="term" value="C:nucleus"/>
    <property type="evidence" value="ECO:0007669"/>
    <property type="project" value="UniProtKB-SubCell"/>
</dbReference>
<protein>
    <submittedName>
        <fullName evidence="5">Uncharacterized protein</fullName>
    </submittedName>
</protein>
<feature type="compositionally biased region" description="Low complexity" evidence="4">
    <location>
        <begin position="378"/>
        <end position="388"/>
    </location>
</feature>
<evidence type="ECO:0000256" key="4">
    <source>
        <dbReference type="SAM" id="MobiDB-lite"/>
    </source>
</evidence>
<feature type="compositionally biased region" description="Polar residues" evidence="4">
    <location>
        <begin position="533"/>
        <end position="549"/>
    </location>
</feature>
<dbReference type="EMBL" id="CAIIXF020000007">
    <property type="protein sequence ID" value="CAH1788053.1"/>
    <property type="molecule type" value="Genomic_DNA"/>
</dbReference>
<feature type="compositionally biased region" description="Basic residues" evidence="4">
    <location>
        <begin position="520"/>
        <end position="532"/>
    </location>
</feature>
<gene>
    <name evidence="5" type="ORF">OFUS_LOCUS13657</name>
</gene>
<dbReference type="GO" id="GO:0003682">
    <property type="term" value="F:chromatin binding"/>
    <property type="evidence" value="ECO:0007669"/>
    <property type="project" value="TreeGrafter"/>
</dbReference>
<evidence type="ECO:0000256" key="2">
    <source>
        <dbReference type="ARBA" id="ARBA00022853"/>
    </source>
</evidence>
<dbReference type="InterPro" id="IPR038867">
    <property type="entry name" value="WAC"/>
</dbReference>
<comment type="subcellular location">
    <subcellularLocation>
        <location evidence="1">Nucleus</location>
    </subcellularLocation>
</comment>
<feature type="region of interest" description="Disordered" evidence="4">
    <location>
        <begin position="1"/>
        <end position="480"/>
    </location>
</feature>
<comment type="caution">
    <text evidence="5">The sequence shown here is derived from an EMBL/GenBank/DDBJ whole genome shotgun (WGS) entry which is preliminary data.</text>
</comment>
<dbReference type="PANTHER" id="PTHR15911:SF6">
    <property type="entry name" value="WW DOMAIN-CONTAINING ADAPTER PROTEIN WITH COILED-COIL"/>
    <property type="match status" value="1"/>
</dbReference>
<keyword evidence="2" id="KW-0156">Chromatin regulator</keyword>
<name>A0A8J1Y586_OWEFU</name>
<dbReference type="SMART" id="SM00456">
    <property type="entry name" value="WW"/>
    <property type="match status" value="1"/>
</dbReference>
<accession>A0A8J1Y586</accession>
<dbReference type="PROSITE" id="PS01159">
    <property type="entry name" value="WW_DOMAIN_1"/>
    <property type="match status" value="1"/>
</dbReference>
<feature type="compositionally biased region" description="Basic and acidic residues" evidence="4">
    <location>
        <begin position="36"/>
        <end position="50"/>
    </location>
</feature>
<dbReference type="Proteomes" id="UP000749559">
    <property type="component" value="Unassembled WGS sequence"/>
</dbReference>
<dbReference type="CDD" id="cd00201">
    <property type="entry name" value="WW"/>
    <property type="match status" value="1"/>
</dbReference>
<sequence length="726" mass="83555">MVMHARKYQRLNDGYYDRNDSHSYSGPDKYPPKNYWPERDRDRYKDHDRGSPYSRRRDRSDSPSSRPSPRYHNKSSYLDRNRDRYDRGSNHSSPVSPSDRKSNHSYHNDSDFNRSYNHDRAFTNTRESRDSGRDVRDRDRDSRDMRERDTRDIREGRNQIRESRESRAFGDSREIQESRDGRESVRESTRESVREMRETARERGSNRERQDSTASKDGTQREHKVDVQKSAQRLCGDWSEHISSSGKKYYYNVKSEVSQWEKPKEWNEALVTKPACVKEKERQQQDKQRQAYNEKSDKRKPHSSSQASERNDTSHQSSSGDRTKHYHKDRPGDVGRTNSNDHVQHRIGGSSGHSRQHHTPHQYDYSKVDTKTQHKHSSGNSNGYTSNNERYDRHTSDPPHQALFNSQNSQESRLHENEDNQHEEDMDISPGSTPTNSRPPSRQSHPSSTPHYPPNSTPGIIHGTPPTSTPSYNHSYPTVSTPTSMAIPQLITHLGEKTLQKVDNQQLTQQALQTLQKLHKALSTRVSKHQHNTGHSPRSTIDQSPQVQVSPHMEQMNHTPNLESERHHQEHHPLGHQSPPCSPNSHRSPRAVSPAPSDGSSQDLPANSSNISAPPVQQPSVHLTPSLSNYYKDSLLGHVRGWPGDHFDRQACRYADEAHTIGNLHCTKVSADLKKARSLVRVAEIQATLQEQRILFLRQQIKDLESLKNQTTYMPSRPVATETPPK</sequence>
<dbReference type="PROSITE" id="PS50020">
    <property type="entry name" value="WW_DOMAIN_2"/>
    <property type="match status" value="1"/>
</dbReference>
<dbReference type="OrthoDB" id="10072039at2759"/>
<dbReference type="GO" id="GO:0006325">
    <property type="term" value="P:chromatin organization"/>
    <property type="evidence" value="ECO:0007669"/>
    <property type="project" value="UniProtKB-KW"/>
</dbReference>
<feature type="compositionally biased region" description="Low complexity" evidence="4">
    <location>
        <begin position="438"/>
        <end position="450"/>
    </location>
</feature>
<feature type="compositionally biased region" description="Basic and acidic residues" evidence="4">
    <location>
        <begin position="563"/>
        <end position="573"/>
    </location>
</feature>
<dbReference type="SUPFAM" id="SSF51045">
    <property type="entry name" value="WW domain"/>
    <property type="match status" value="1"/>
</dbReference>
<feature type="compositionally biased region" description="Polar residues" evidence="4">
    <location>
        <begin position="598"/>
        <end position="612"/>
    </location>
</feature>
<dbReference type="GO" id="GO:0000993">
    <property type="term" value="F:RNA polymerase II complex binding"/>
    <property type="evidence" value="ECO:0007669"/>
    <property type="project" value="TreeGrafter"/>
</dbReference>
<dbReference type="AlphaFoldDB" id="A0A8J1Y586"/>
<dbReference type="InterPro" id="IPR036020">
    <property type="entry name" value="WW_dom_sf"/>
</dbReference>
<feature type="compositionally biased region" description="Basic and acidic residues" evidence="4">
    <location>
        <begin position="98"/>
        <end position="211"/>
    </location>
</feature>
<feature type="compositionally biased region" description="Basic and acidic residues" evidence="4">
    <location>
        <begin position="276"/>
        <end position="297"/>
    </location>
</feature>
<feature type="compositionally biased region" description="Polar residues" evidence="4">
    <location>
        <begin position="303"/>
        <end position="320"/>
    </location>
</feature>
<feature type="region of interest" description="Disordered" evidence="4">
    <location>
        <begin position="520"/>
        <end position="625"/>
    </location>
</feature>
<dbReference type="GO" id="GO:0010506">
    <property type="term" value="P:regulation of autophagy"/>
    <property type="evidence" value="ECO:0007669"/>
    <property type="project" value="TreeGrafter"/>
</dbReference>
<evidence type="ECO:0000256" key="3">
    <source>
        <dbReference type="ARBA" id="ARBA00023242"/>
    </source>
</evidence>
<reference evidence="5" key="1">
    <citation type="submission" date="2022-03" db="EMBL/GenBank/DDBJ databases">
        <authorList>
            <person name="Martin C."/>
        </authorList>
    </citation>
    <scope>NUCLEOTIDE SEQUENCE</scope>
</reference>
<evidence type="ECO:0000313" key="6">
    <source>
        <dbReference type="Proteomes" id="UP000749559"/>
    </source>
</evidence>
<feature type="compositionally biased region" description="Polar residues" evidence="4">
    <location>
        <begin position="465"/>
        <end position="480"/>
    </location>
</feature>
<proteinExistence type="predicted"/>
<keyword evidence="6" id="KW-1185">Reference proteome</keyword>
<keyword evidence="3" id="KW-0539">Nucleus</keyword>